<dbReference type="EMBL" id="FJ876826">
    <property type="protein sequence ID" value="ADD63420.1"/>
    <property type="molecule type" value="Genomic_DNA"/>
</dbReference>
<sequence>MGEAGFTLLFSYLRFASRFFFLLLKLIGNVFRFAQKPAFDGFTAFNKRFYRPFSGRGLHPGKHRQIAAGIASQKCDPIRSQ</sequence>
<dbReference type="AlphaFoldDB" id="D4HQH3"/>
<proteinExistence type="predicted"/>
<organism evidence="1">
    <name type="scientific">Klebsiella pneumoniae</name>
    <dbReference type="NCBI Taxonomy" id="573"/>
    <lineage>
        <taxon>Bacteria</taxon>
        <taxon>Pseudomonadati</taxon>
        <taxon>Pseudomonadota</taxon>
        <taxon>Gammaproteobacteria</taxon>
        <taxon>Enterobacterales</taxon>
        <taxon>Enterobacteriaceae</taxon>
        <taxon>Klebsiella/Raoultella group</taxon>
        <taxon>Klebsiella</taxon>
        <taxon>Klebsiella pneumoniae complex</taxon>
    </lineage>
</organism>
<geneLocation type="plasmid" evidence="1">
    <name>pKF3-94</name>
</geneLocation>
<reference evidence="1" key="1">
    <citation type="journal article" date="2010" name="PLoS ONE">
        <title>Sequencing and genetic variation of multidrug resistance plasmids in Klebsiella pneumoniae.</title>
        <authorList>
            <person name="Zhao F."/>
            <person name="Bai J."/>
            <person name="Wu J."/>
            <person name="Liu J."/>
            <person name="Zhou M."/>
            <person name="Xia S."/>
            <person name="Wang S."/>
            <person name="Yao X."/>
            <person name="Yi H."/>
            <person name="Lin M."/>
            <person name="Gao S."/>
            <person name="Zhou T."/>
            <person name="Xu Z."/>
            <person name="Niu Y."/>
            <person name="Bao Q."/>
        </authorList>
    </citation>
    <scope>NUCLEOTIDE SEQUENCE</scope>
    <source>
        <strain evidence="1">KF3</strain>
        <plasmid evidence="1">pKF3-94</plasmid>
    </source>
</reference>
<gene>
    <name evidence="1" type="ORF">pKF94-050</name>
</gene>
<protein>
    <submittedName>
        <fullName evidence="1">Uncharacterized protein</fullName>
    </submittedName>
</protein>
<name>D4HQH3_KLEPN</name>
<accession>D4HQH3</accession>
<evidence type="ECO:0000313" key="1">
    <source>
        <dbReference type="EMBL" id="ADD63420.1"/>
    </source>
</evidence>
<keyword evidence="1" id="KW-0614">Plasmid</keyword>